<evidence type="ECO:0000313" key="3">
    <source>
        <dbReference type="Proteomes" id="UP000053558"/>
    </source>
</evidence>
<dbReference type="KEGG" id="cput:CONPUDRAFT_151499"/>
<feature type="region of interest" description="Disordered" evidence="1">
    <location>
        <begin position="1"/>
        <end position="20"/>
    </location>
</feature>
<keyword evidence="3" id="KW-1185">Reference proteome</keyword>
<dbReference type="AlphaFoldDB" id="A0A5M3N0R5"/>
<gene>
    <name evidence="2" type="ORF">CONPUDRAFT_151499</name>
</gene>
<comment type="caution">
    <text evidence="2">The sequence shown here is derived from an EMBL/GenBank/DDBJ whole genome shotgun (WGS) entry which is preliminary data.</text>
</comment>
<evidence type="ECO:0000313" key="2">
    <source>
        <dbReference type="EMBL" id="EIW84481.1"/>
    </source>
</evidence>
<feature type="compositionally biased region" description="Polar residues" evidence="1">
    <location>
        <begin position="1"/>
        <end position="18"/>
    </location>
</feature>
<name>A0A5M3N0R5_CONPW</name>
<protein>
    <submittedName>
        <fullName evidence="2">Uncharacterized protein</fullName>
    </submittedName>
</protein>
<organism evidence="2 3">
    <name type="scientific">Coniophora puteana (strain RWD-64-598)</name>
    <name type="common">Brown rot fungus</name>
    <dbReference type="NCBI Taxonomy" id="741705"/>
    <lineage>
        <taxon>Eukaryota</taxon>
        <taxon>Fungi</taxon>
        <taxon>Dikarya</taxon>
        <taxon>Basidiomycota</taxon>
        <taxon>Agaricomycotina</taxon>
        <taxon>Agaricomycetes</taxon>
        <taxon>Agaricomycetidae</taxon>
        <taxon>Boletales</taxon>
        <taxon>Coniophorineae</taxon>
        <taxon>Coniophoraceae</taxon>
        <taxon>Coniophora</taxon>
    </lineage>
</organism>
<sequence length="132" mass="14189">MEHDSSPTPDSQHTPINETKSEAEIQAKITTLSKNYSSFAALQGIKNLLPSLCSDVFDAVNAQEIASAHTDHSVDVGDDVANVDILHPVIALMKKDIKAVLKVLSKLSKALDIGTASQSRRPSPAHRLPPEL</sequence>
<accession>A0A5M3N0R5</accession>
<dbReference type="RefSeq" id="XP_007766170.1">
    <property type="nucleotide sequence ID" value="XM_007767980.1"/>
</dbReference>
<proteinExistence type="predicted"/>
<evidence type="ECO:0000256" key="1">
    <source>
        <dbReference type="SAM" id="MobiDB-lite"/>
    </source>
</evidence>
<dbReference type="Proteomes" id="UP000053558">
    <property type="component" value="Unassembled WGS sequence"/>
</dbReference>
<dbReference type="EMBL" id="JH711575">
    <property type="protein sequence ID" value="EIW84481.1"/>
    <property type="molecule type" value="Genomic_DNA"/>
</dbReference>
<reference evidence="3" key="1">
    <citation type="journal article" date="2012" name="Science">
        <title>The Paleozoic origin of enzymatic lignin decomposition reconstructed from 31 fungal genomes.</title>
        <authorList>
            <person name="Floudas D."/>
            <person name="Binder M."/>
            <person name="Riley R."/>
            <person name="Barry K."/>
            <person name="Blanchette R.A."/>
            <person name="Henrissat B."/>
            <person name="Martinez A.T."/>
            <person name="Otillar R."/>
            <person name="Spatafora J.W."/>
            <person name="Yadav J.S."/>
            <person name="Aerts A."/>
            <person name="Benoit I."/>
            <person name="Boyd A."/>
            <person name="Carlson A."/>
            <person name="Copeland A."/>
            <person name="Coutinho P.M."/>
            <person name="de Vries R.P."/>
            <person name="Ferreira P."/>
            <person name="Findley K."/>
            <person name="Foster B."/>
            <person name="Gaskell J."/>
            <person name="Glotzer D."/>
            <person name="Gorecki P."/>
            <person name="Heitman J."/>
            <person name="Hesse C."/>
            <person name="Hori C."/>
            <person name="Igarashi K."/>
            <person name="Jurgens J.A."/>
            <person name="Kallen N."/>
            <person name="Kersten P."/>
            <person name="Kohler A."/>
            <person name="Kuees U."/>
            <person name="Kumar T.K.A."/>
            <person name="Kuo A."/>
            <person name="LaButti K."/>
            <person name="Larrondo L.F."/>
            <person name="Lindquist E."/>
            <person name="Ling A."/>
            <person name="Lombard V."/>
            <person name="Lucas S."/>
            <person name="Lundell T."/>
            <person name="Martin R."/>
            <person name="McLaughlin D.J."/>
            <person name="Morgenstern I."/>
            <person name="Morin E."/>
            <person name="Murat C."/>
            <person name="Nagy L.G."/>
            <person name="Nolan M."/>
            <person name="Ohm R.A."/>
            <person name="Patyshakuliyeva A."/>
            <person name="Rokas A."/>
            <person name="Ruiz-Duenas F.J."/>
            <person name="Sabat G."/>
            <person name="Salamov A."/>
            <person name="Samejima M."/>
            <person name="Schmutz J."/>
            <person name="Slot J.C."/>
            <person name="St John F."/>
            <person name="Stenlid J."/>
            <person name="Sun H."/>
            <person name="Sun S."/>
            <person name="Syed K."/>
            <person name="Tsang A."/>
            <person name="Wiebenga A."/>
            <person name="Young D."/>
            <person name="Pisabarro A."/>
            <person name="Eastwood D.C."/>
            <person name="Martin F."/>
            <person name="Cullen D."/>
            <person name="Grigoriev I.V."/>
            <person name="Hibbett D.S."/>
        </authorList>
    </citation>
    <scope>NUCLEOTIDE SEQUENCE [LARGE SCALE GENOMIC DNA]</scope>
    <source>
        <strain evidence="3">RWD-64-598 SS2</strain>
    </source>
</reference>
<dbReference type="GeneID" id="19202863"/>